<name>A0ACB0YY78_MELEN</name>
<organism evidence="1 2">
    <name type="scientific">Meloidogyne enterolobii</name>
    <name type="common">Root-knot nematode worm</name>
    <name type="synonym">Meloidogyne mayaguensis</name>
    <dbReference type="NCBI Taxonomy" id="390850"/>
    <lineage>
        <taxon>Eukaryota</taxon>
        <taxon>Metazoa</taxon>
        <taxon>Ecdysozoa</taxon>
        <taxon>Nematoda</taxon>
        <taxon>Chromadorea</taxon>
        <taxon>Rhabditida</taxon>
        <taxon>Tylenchina</taxon>
        <taxon>Tylenchomorpha</taxon>
        <taxon>Tylenchoidea</taxon>
        <taxon>Meloidogynidae</taxon>
        <taxon>Meloidogyninae</taxon>
        <taxon>Meloidogyne</taxon>
    </lineage>
</organism>
<dbReference type="Proteomes" id="UP001497535">
    <property type="component" value="Unassembled WGS sequence"/>
</dbReference>
<gene>
    <name evidence="1" type="ORF">MENTE1834_LOCUS18202</name>
</gene>
<accession>A0ACB0YY78</accession>
<sequence>MSFVPKNLLENLSIPNSHVEQIIERLVKGDMKFVDFIESLRDKLTAREAEVRSEGVGELCAVFLNLTKTNGSVLESGDYEYLLNFLLSKVEDSAHLVDALITAIYILTDLLERLLTQLFENNGVQSYSRKDRLLLFAIFEYILNLTLESLIFSQKRLILAFIHSAQGERDPQVLLGVLKIHQILAIQLNDPLLVEDMFELSENDDNSITSLMLKHALELCMTSNELFVSFFFQFIVEKLVESDADAVGGGGGGDCELLNKQLEICEFFVFACKRFNSISSAIDTNSIDDLLTAFRLIFMNPSQNSIYLTKSTKIVKQIIFVLNKEFTKNGIEKVKELTKQMVNSTLENIEPFILQAEMGTMEKSFCLLECLVEASLDLFDSIITKIFYWINILIEGKTLRAKQNWIEIACEAINLLPYWLNLCVGFIPKNSFINYSPSKERVEEIVTNSIIPLISAIFSLEDSEDIQIFIGKCNLLSILLLPICTESSKDLPCLKLFGNSLTTNKLFNNYCLQHFNNILLTSDSSIFDKQKNNLIKKFISLFVVYKKINFDNLDCFNNFENFNNKIIFLSSFVYPQLEKERKLIKTLINIKNYFTKIISNIFEQINFEDKNLINKYCLAIEEIFERLIENNFDCLVEEFLEEIKKGILENKKINLIEISDLESFSNLFRKIGILLYKNNKKDLHLKLCNLVLEIITKNNNLNEEINKRRIFLFSKIFLFLFLQTDEKDLLNSFTKILFSLNYSEENNWLIECLFKIYSKFVFNCLLNNEEDKEGSEELEKLRLLFFENILKLKEEENKLINFRLELFETRSFLFLNKKESQIKLNKLLKQIVNLTEDEAKIFVFNAKIEELLNFDLIFCEFSSIYLNIYKQIKDQNEKKLILLCLLGPLLKLIENIPTECLFNEFNKLAPLISDALPIIFLQKNFSSINECILNSVKLIIQKLPFTKKNSSLLHSIIFNLTEIPPKGFLIKNYLIIFECLELVAKNSFNLINTKEQFLASLYWRVVRICTRAINENPKRLVRQRAASARNLWELLF</sequence>
<comment type="caution">
    <text evidence="1">The sequence shown here is derived from an EMBL/GenBank/DDBJ whole genome shotgun (WGS) entry which is preliminary data.</text>
</comment>
<evidence type="ECO:0000313" key="1">
    <source>
        <dbReference type="EMBL" id="CAK5068892.1"/>
    </source>
</evidence>
<proteinExistence type="predicted"/>
<evidence type="ECO:0000313" key="2">
    <source>
        <dbReference type="Proteomes" id="UP001497535"/>
    </source>
</evidence>
<keyword evidence="2" id="KW-1185">Reference proteome</keyword>
<dbReference type="EMBL" id="CAVMJV010000021">
    <property type="protein sequence ID" value="CAK5068892.1"/>
    <property type="molecule type" value="Genomic_DNA"/>
</dbReference>
<protein>
    <submittedName>
        <fullName evidence="1">Uncharacterized protein</fullName>
    </submittedName>
</protein>
<reference evidence="1" key="1">
    <citation type="submission" date="2023-11" db="EMBL/GenBank/DDBJ databases">
        <authorList>
            <person name="Poullet M."/>
        </authorList>
    </citation>
    <scope>NUCLEOTIDE SEQUENCE</scope>
    <source>
        <strain evidence="1">E1834</strain>
    </source>
</reference>